<organism evidence="6 9">
    <name type="scientific">Lactobacillus selangorensis</name>
    <dbReference type="NCBI Taxonomy" id="81857"/>
    <lineage>
        <taxon>Bacteria</taxon>
        <taxon>Bacillati</taxon>
        <taxon>Bacillota</taxon>
        <taxon>Bacilli</taxon>
        <taxon>Lactobacillales</taxon>
        <taxon>Lactobacillaceae</taxon>
        <taxon>Lactobacillus</taxon>
    </lineage>
</organism>
<evidence type="ECO:0000256" key="4">
    <source>
        <dbReference type="HAMAP-Rule" id="MF_01030"/>
    </source>
</evidence>
<sequence>MSVDVNKLKQEYPLLQEITDYQPVFWKNPNAGKPADLPFGSANIFDVEARLRRYAPYFAKAFPETAATHGIIESPLRPLPKMKQAMETRNGKQIAGQLYLKADNELPISGSIKSRGGIYEVLKFAEQVAIKEGGLVYLDDYAQLTEPKFHDIFAKYGIAVGSTGNLGLSIGIVAAQLGFRTTVYMSADATQWKKDLLRQHGVTVVEFQDNFTHAITEGRKDAAKDPMTYFIDDEGSSDLFLGYSDSSLRIQKQIKDQHIPLDDDHPIFVYLPAGVGGSPGGTTFGLKTILGKNVHAIFAEPTHIPAVLVGMLTGLNEKISVYDVGMDGKTAADGLAVGRPSRLALPVMKTLLDGIATFDDEQIFAYLTMLADTQKIYVEPSAAAGFTAIDRTIEAYKDQYPMENATHIVWATGGSMVPQADMDEYYAHGKRLLDSEKK</sequence>
<evidence type="ECO:0000313" key="6">
    <source>
        <dbReference type="EMBL" id="KRN28998.1"/>
    </source>
</evidence>
<proteinExistence type="inferred from homology"/>
<feature type="domain" description="Tryptophan synthase beta chain-like PALP" evidence="5">
    <location>
        <begin position="69"/>
        <end position="391"/>
    </location>
</feature>
<dbReference type="PANTHER" id="PTHR48078">
    <property type="entry name" value="THREONINE DEHYDRATASE, MITOCHONDRIAL-RELATED"/>
    <property type="match status" value="1"/>
</dbReference>
<evidence type="ECO:0000313" key="7">
    <source>
        <dbReference type="EMBL" id="KRN32592.1"/>
    </source>
</evidence>
<dbReference type="STRING" id="81857.IV38_GL001212"/>
<dbReference type="PROSITE" id="PS00165">
    <property type="entry name" value="DEHYDRATASE_SER_THR"/>
    <property type="match status" value="1"/>
</dbReference>
<dbReference type="InterPro" id="IPR036052">
    <property type="entry name" value="TrpB-like_PALP_sf"/>
</dbReference>
<feature type="modified residue" description="N6-(pyridoxal phosphate)lysine" evidence="4">
    <location>
        <position position="113"/>
    </location>
</feature>
<dbReference type="HAMAP" id="MF_01030">
    <property type="entry name" value="D_Ser_dehydrat"/>
    <property type="match status" value="1"/>
</dbReference>
<dbReference type="EMBL" id="JQAT01000002">
    <property type="protein sequence ID" value="KRN28998.1"/>
    <property type="molecule type" value="Genomic_DNA"/>
</dbReference>
<accession>A0A0R2FMP3</accession>
<keyword evidence="2 4" id="KW-0663">Pyridoxal phosphate</keyword>
<dbReference type="InterPro" id="IPR000634">
    <property type="entry name" value="Ser/Thr_deHydtase_PyrdxlP-BS"/>
</dbReference>
<dbReference type="GO" id="GO:0036088">
    <property type="term" value="P:D-serine catabolic process"/>
    <property type="evidence" value="ECO:0007669"/>
    <property type="project" value="TreeGrafter"/>
</dbReference>
<reference evidence="8 9" key="1">
    <citation type="journal article" date="2015" name="Genome Announc.">
        <title>Expanding the biotechnology potential of lactobacilli through comparative genomics of 213 strains and associated genera.</title>
        <authorList>
            <person name="Sun Z."/>
            <person name="Harris H.M."/>
            <person name="McCann A."/>
            <person name="Guo C."/>
            <person name="Argimon S."/>
            <person name="Zhang W."/>
            <person name="Yang X."/>
            <person name="Jeffery I.B."/>
            <person name="Cooney J.C."/>
            <person name="Kagawa T.F."/>
            <person name="Liu W."/>
            <person name="Song Y."/>
            <person name="Salvetti E."/>
            <person name="Wrobel A."/>
            <person name="Rasinkangas P."/>
            <person name="Parkhill J."/>
            <person name="Rea M.C."/>
            <person name="O'Sullivan O."/>
            <person name="Ritari J."/>
            <person name="Douillard F.P."/>
            <person name="Paul Ross R."/>
            <person name="Yang R."/>
            <person name="Briner A.E."/>
            <person name="Felis G.E."/>
            <person name="de Vos W.M."/>
            <person name="Barrangou R."/>
            <person name="Klaenhammer T.R."/>
            <person name="Caufield P.W."/>
            <person name="Cui Y."/>
            <person name="Zhang H."/>
            <person name="O'Toole P.W."/>
        </authorList>
    </citation>
    <scope>NUCLEOTIDE SEQUENCE [LARGE SCALE GENOMIC DNA]</scope>
    <source>
        <strain evidence="6 9">ATCC BAA-66</strain>
        <strain evidence="7 8">DSM 13344</strain>
    </source>
</reference>
<evidence type="ECO:0000313" key="8">
    <source>
        <dbReference type="Proteomes" id="UP000051645"/>
    </source>
</evidence>
<keyword evidence="3 4" id="KW-0456">Lyase</keyword>
<evidence type="ECO:0000313" key="9">
    <source>
        <dbReference type="Proteomes" id="UP000051751"/>
    </source>
</evidence>
<dbReference type="RefSeq" id="WP_057768857.1">
    <property type="nucleotide sequence ID" value="NZ_JQAT01000002.1"/>
</dbReference>
<dbReference type="Proteomes" id="UP000051751">
    <property type="component" value="Unassembled WGS sequence"/>
</dbReference>
<name>A0A0R2FMP3_9LACO</name>
<comment type="similarity">
    <text evidence="4">Belongs to the serine/threonine dehydratase family. DsdA subfamily.</text>
</comment>
<dbReference type="GO" id="GO:0030170">
    <property type="term" value="F:pyridoxal phosphate binding"/>
    <property type="evidence" value="ECO:0007669"/>
    <property type="project" value="InterPro"/>
</dbReference>
<dbReference type="PANTHER" id="PTHR48078:SF9">
    <property type="entry name" value="D-SERINE DEHYDRATASE"/>
    <property type="match status" value="1"/>
</dbReference>
<dbReference type="Proteomes" id="UP000051645">
    <property type="component" value="Unassembled WGS sequence"/>
</dbReference>
<dbReference type="InterPro" id="IPR011780">
    <property type="entry name" value="D_Ser_am_lyase"/>
</dbReference>
<dbReference type="GO" id="GO:0009097">
    <property type="term" value="P:isoleucine biosynthetic process"/>
    <property type="evidence" value="ECO:0007669"/>
    <property type="project" value="TreeGrafter"/>
</dbReference>
<protein>
    <recommendedName>
        <fullName evidence="4">Probable D-serine dehydratase</fullName>
        <ecNumber evidence="4">4.3.1.18</ecNumber>
    </recommendedName>
    <alternativeName>
        <fullName evidence="4">D-serine deaminase</fullName>
        <shortName evidence="4">DSD</shortName>
    </alternativeName>
</protein>
<dbReference type="NCBIfam" id="TIGR02035">
    <property type="entry name" value="D_Ser_am_lyase"/>
    <property type="match status" value="1"/>
</dbReference>
<gene>
    <name evidence="4" type="primary">dsdA</name>
    <name evidence="6" type="ORF">IV38_GL001212</name>
    <name evidence="7" type="ORF">IV40_GL000641</name>
</gene>
<evidence type="ECO:0000256" key="2">
    <source>
        <dbReference type="ARBA" id="ARBA00022898"/>
    </source>
</evidence>
<dbReference type="SUPFAM" id="SSF53686">
    <property type="entry name" value="Tryptophan synthase beta subunit-like PLP-dependent enzymes"/>
    <property type="match status" value="1"/>
</dbReference>
<dbReference type="GO" id="GO:0016836">
    <property type="term" value="F:hydro-lyase activity"/>
    <property type="evidence" value="ECO:0007669"/>
    <property type="project" value="UniProtKB-UniRule"/>
</dbReference>
<comment type="cofactor">
    <cofactor evidence="1 4">
        <name>pyridoxal 5'-phosphate</name>
        <dbReference type="ChEBI" id="CHEBI:597326"/>
    </cofactor>
</comment>
<dbReference type="EC" id="4.3.1.18" evidence="4"/>
<keyword evidence="8" id="KW-1185">Reference proteome</keyword>
<dbReference type="AlphaFoldDB" id="A0A0R2FMP3"/>
<dbReference type="EMBL" id="JQAZ01000002">
    <property type="protein sequence ID" value="KRN32592.1"/>
    <property type="molecule type" value="Genomic_DNA"/>
</dbReference>
<evidence type="ECO:0000256" key="3">
    <source>
        <dbReference type="ARBA" id="ARBA00023239"/>
    </source>
</evidence>
<comment type="catalytic activity">
    <reaction evidence="4">
        <text>D-serine = pyruvate + NH4(+)</text>
        <dbReference type="Rhea" id="RHEA:13977"/>
        <dbReference type="ChEBI" id="CHEBI:15361"/>
        <dbReference type="ChEBI" id="CHEBI:28938"/>
        <dbReference type="ChEBI" id="CHEBI:35247"/>
        <dbReference type="EC" id="4.3.1.18"/>
    </reaction>
</comment>
<dbReference type="InterPro" id="IPR001926">
    <property type="entry name" value="TrpB-like_PALP"/>
</dbReference>
<dbReference type="GO" id="GO:0008721">
    <property type="term" value="F:D-serine ammonia-lyase activity"/>
    <property type="evidence" value="ECO:0007669"/>
    <property type="project" value="UniProtKB-EC"/>
</dbReference>
<dbReference type="OrthoDB" id="9780546at2"/>
<evidence type="ECO:0000256" key="1">
    <source>
        <dbReference type="ARBA" id="ARBA00001933"/>
    </source>
</evidence>
<comment type="caution">
    <text evidence="6">The sequence shown here is derived from an EMBL/GenBank/DDBJ whole genome shotgun (WGS) entry which is preliminary data.</text>
</comment>
<dbReference type="InterPro" id="IPR050147">
    <property type="entry name" value="Ser/Thr_Dehydratase"/>
</dbReference>
<dbReference type="Gene3D" id="3.40.50.1100">
    <property type="match status" value="2"/>
</dbReference>
<evidence type="ECO:0000259" key="5">
    <source>
        <dbReference type="Pfam" id="PF00291"/>
    </source>
</evidence>
<dbReference type="NCBIfam" id="NF002823">
    <property type="entry name" value="PRK02991.1"/>
    <property type="match status" value="1"/>
</dbReference>
<dbReference type="Pfam" id="PF00291">
    <property type="entry name" value="PALP"/>
    <property type="match status" value="1"/>
</dbReference>
<dbReference type="PATRIC" id="fig|81857.3.peg.1218"/>